<dbReference type="EMBL" id="CP108085">
    <property type="protein sequence ID" value="WUP73059.1"/>
    <property type="molecule type" value="Genomic_DNA"/>
</dbReference>
<proteinExistence type="inferred from homology"/>
<evidence type="ECO:0000256" key="1">
    <source>
        <dbReference type="ARBA" id="ARBA00006534"/>
    </source>
</evidence>
<keyword evidence="6" id="KW-1185">Reference proteome</keyword>
<dbReference type="Pfam" id="PF03575">
    <property type="entry name" value="Peptidase_S51"/>
    <property type="match status" value="1"/>
</dbReference>
<evidence type="ECO:0000313" key="5">
    <source>
        <dbReference type="EMBL" id="WUP73059.1"/>
    </source>
</evidence>
<dbReference type="PANTHER" id="PTHR20842:SF0">
    <property type="entry name" value="ALPHA-ASPARTYL DIPEPTIDASE"/>
    <property type="match status" value="1"/>
</dbReference>
<dbReference type="InterPro" id="IPR005320">
    <property type="entry name" value="Peptidase_S51"/>
</dbReference>
<gene>
    <name evidence="5" type="ORF">OG913_27065</name>
</gene>
<comment type="similarity">
    <text evidence="1">Belongs to the peptidase S51 family.</text>
</comment>
<sequence length="233" mass="24613">MPHPRRIVLLGGGFSDDPDTLLDDFVLATTGKQRPKVCFVPTASGDSAGYVDRFYAAFSSRDCLPTHLSLFRREHRDLRALILSQDVVYVGGGNTANLIAVWRLHGLDEVLREAYEAGVLLCGISAGAACWFDACLTDSFGPVSPLLDGLGLIGGSFCPHYDGEADRRPAFLNAVADGSLPGGWALDDGVAALFTDGVLTEAVSRVPGAAVHRVTATADGTAVETAAPVRQLR</sequence>
<organism evidence="5 6">
    <name type="scientific">Microbispora hainanensis</name>
    <dbReference type="NCBI Taxonomy" id="568844"/>
    <lineage>
        <taxon>Bacteria</taxon>
        <taxon>Bacillati</taxon>
        <taxon>Actinomycetota</taxon>
        <taxon>Actinomycetes</taxon>
        <taxon>Streptosporangiales</taxon>
        <taxon>Streptosporangiaceae</taxon>
        <taxon>Microbispora</taxon>
    </lineage>
</organism>
<keyword evidence="2" id="KW-0645">Protease</keyword>
<dbReference type="CDD" id="cd03146">
    <property type="entry name" value="GAT1_Peptidase_E"/>
    <property type="match status" value="1"/>
</dbReference>
<name>A0ABZ1SKR9_9ACTN</name>
<reference evidence="5" key="1">
    <citation type="submission" date="2022-10" db="EMBL/GenBank/DDBJ databases">
        <title>The complete genomes of actinobacterial strains from the NBC collection.</title>
        <authorList>
            <person name="Joergensen T.S."/>
            <person name="Alvarez Arevalo M."/>
            <person name="Sterndorff E.B."/>
            <person name="Faurdal D."/>
            <person name="Vuksanovic O."/>
            <person name="Mourched A.-S."/>
            <person name="Charusanti P."/>
            <person name="Shaw S."/>
            <person name="Blin K."/>
            <person name="Weber T."/>
        </authorList>
    </citation>
    <scope>NUCLEOTIDE SEQUENCE</scope>
    <source>
        <strain evidence="5">NBC_00254</strain>
    </source>
</reference>
<evidence type="ECO:0000256" key="2">
    <source>
        <dbReference type="ARBA" id="ARBA00022670"/>
    </source>
</evidence>
<evidence type="ECO:0000256" key="3">
    <source>
        <dbReference type="ARBA" id="ARBA00022801"/>
    </source>
</evidence>
<accession>A0ABZ1SKR9</accession>
<evidence type="ECO:0000313" key="6">
    <source>
        <dbReference type="Proteomes" id="UP001432011"/>
    </source>
</evidence>
<dbReference type="Proteomes" id="UP001432011">
    <property type="component" value="Chromosome"/>
</dbReference>
<dbReference type="SUPFAM" id="SSF52317">
    <property type="entry name" value="Class I glutamine amidotransferase-like"/>
    <property type="match status" value="1"/>
</dbReference>
<dbReference type="Gene3D" id="3.40.50.880">
    <property type="match status" value="1"/>
</dbReference>
<protein>
    <submittedName>
        <fullName evidence="5">Peptidase E</fullName>
    </submittedName>
</protein>
<dbReference type="PANTHER" id="PTHR20842">
    <property type="entry name" value="PROTEASE S51 ALPHA-ASPARTYL DIPEPTIDASE"/>
    <property type="match status" value="1"/>
</dbReference>
<dbReference type="InterPro" id="IPR029062">
    <property type="entry name" value="Class_I_gatase-like"/>
</dbReference>
<keyword evidence="4" id="KW-0720">Serine protease</keyword>
<evidence type="ECO:0000256" key="4">
    <source>
        <dbReference type="ARBA" id="ARBA00022825"/>
    </source>
</evidence>
<dbReference type="RefSeq" id="WP_142650189.1">
    <property type="nucleotide sequence ID" value="NZ_CP108085.1"/>
</dbReference>
<keyword evidence="3" id="KW-0378">Hydrolase</keyword>